<dbReference type="Pfam" id="PF22594">
    <property type="entry name" value="GTP-eEF1A_C"/>
    <property type="match status" value="1"/>
</dbReference>
<evidence type="ECO:0000256" key="6">
    <source>
        <dbReference type="ARBA" id="ARBA00023134"/>
    </source>
</evidence>
<dbReference type="AlphaFoldDB" id="A0A4D6YBV4"/>
<keyword evidence="2 9" id="KW-0808">Transferase</keyword>
<dbReference type="InterPro" id="IPR009000">
    <property type="entry name" value="Transl_B-barrel_sf"/>
</dbReference>
<dbReference type="SUPFAM" id="SSF52540">
    <property type="entry name" value="P-loop containing nucleoside triphosphate hydrolases"/>
    <property type="match status" value="1"/>
</dbReference>
<dbReference type="GO" id="GO:0006790">
    <property type="term" value="P:sulfur compound metabolic process"/>
    <property type="evidence" value="ECO:0007669"/>
    <property type="project" value="InterPro"/>
</dbReference>
<dbReference type="InterPro" id="IPR041757">
    <property type="entry name" value="CysN_GTP-bd"/>
</dbReference>
<evidence type="ECO:0000256" key="5">
    <source>
        <dbReference type="ARBA" id="ARBA00022840"/>
    </source>
</evidence>
<evidence type="ECO:0000256" key="7">
    <source>
        <dbReference type="ARBA" id="ARBA00061263"/>
    </source>
</evidence>
<dbReference type="PROSITE" id="PS00301">
    <property type="entry name" value="G_TR_1"/>
    <property type="match status" value="1"/>
</dbReference>
<dbReference type="CDD" id="cd04166">
    <property type="entry name" value="CysN_ATPS"/>
    <property type="match status" value="1"/>
</dbReference>
<name>A0A4D6YBV4_9GAMM</name>
<sequence length="470" mass="53920">MSINIYNQKKHEILNLEWMNTQNNKKILRFLTCGSVDDGKSTLIGRLLYDTKQIYTDQLDSLRQDSKKHGTQGKEIDYALLVDGLQAEREQGITIDVAYRYFYTKNRKFIISDTPGHAQYTCNMVTGASTCDVAILLIDVKKGLMEQTFRHAFITTLLGIRHIIVTINKMDLIDYNQNIFNKIKHEFINFSKNLSNNLIIYFIPISALNGENVVTSHNCASWYTGMTLLQILENIEIKKKKKSDHLILPIQYVNRTNSEFRGYTGTVSSGKIFSGKKIKVLPNNLYTTIDQLISYDNNMQQAYEGDPVTVTIKNDLDITRGDVLVDADSKLIPTKNILATIVWMSTIPLSFCTFYDIKIHCKKTRGMIKNIQYKIDITNLHKKNATSLCLNEIGLLEIFFDDLVICDSYVNNKNLGSFIIIDPYTNATIGAGMVQKVVYQNKENNDSNRMIMFEQDLKKLVKIYFPHWKV</sequence>
<dbReference type="InterPro" id="IPR000795">
    <property type="entry name" value="T_Tr_GTP-bd_dom"/>
</dbReference>
<dbReference type="GO" id="GO:0004781">
    <property type="term" value="F:sulfate adenylyltransferase (ATP) activity"/>
    <property type="evidence" value="ECO:0007669"/>
    <property type="project" value="UniProtKB-EC"/>
</dbReference>
<keyword evidence="5" id="KW-0067">ATP-binding</keyword>
<reference evidence="9 10" key="1">
    <citation type="submission" date="2018-12" db="EMBL/GenBank/DDBJ databases">
        <authorList>
            <person name="Chong R.A."/>
        </authorList>
    </citation>
    <scope>NUCLEOTIDE SEQUENCE [LARGE SCALE GENOMIC DNA]</scope>
    <source>
        <strain evidence="9 10">Tca</strain>
    </source>
</reference>
<gene>
    <name evidence="9" type="primary">cysN</name>
    <name evidence="9" type="ORF">D9V80_01635</name>
</gene>
<dbReference type="SUPFAM" id="SSF50447">
    <property type="entry name" value="Translation proteins"/>
    <property type="match status" value="1"/>
</dbReference>
<dbReference type="PRINTS" id="PR00315">
    <property type="entry name" value="ELONGATNFCT"/>
</dbReference>
<dbReference type="RefSeq" id="WP_158353594.1">
    <property type="nucleotide sequence ID" value="NZ_CP034852.1"/>
</dbReference>
<dbReference type="Pfam" id="PF00009">
    <property type="entry name" value="GTP_EFTU"/>
    <property type="match status" value="1"/>
</dbReference>
<dbReference type="InterPro" id="IPR027417">
    <property type="entry name" value="P-loop_NTPase"/>
</dbReference>
<evidence type="ECO:0000256" key="1">
    <source>
        <dbReference type="ARBA" id="ARBA00012391"/>
    </source>
</evidence>
<accession>A0A4D6YBV4</accession>
<evidence type="ECO:0000256" key="2">
    <source>
        <dbReference type="ARBA" id="ARBA00022679"/>
    </source>
</evidence>
<dbReference type="SUPFAM" id="SSF50465">
    <property type="entry name" value="EF-Tu/eEF-1alpha/eIF2-gamma C-terminal domain"/>
    <property type="match status" value="1"/>
</dbReference>
<dbReference type="InterPro" id="IPR009001">
    <property type="entry name" value="Transl_elong_EF1A/Init_IF2_C"/>
</dbReference>
<dbReference type="Gene3D" id="2.40.30.10">
    <property type="entry name" value="Translation factors"/>
    <property type="match status" value="2"/>
</dbReference>
<keyword evidence="4" id="KW-0547">Nucleotide-binding</keyword>
<dbReference type="InterPro" id="IPR054696">
    <property type="entry name" value="GTP-eEF1A_C"/>
</dbReference>
<dbReference type="InterPro" id="IPR005225">
    <property type="entry name" value="Small_GTP-bd"/>
</dbReference>
<feature type="domain" description="Tr-type G" evidence="8">
    <location>
        <begin position="25"/>
        <end position="250"/>
    </location>
</feature>
<reference evidence="9 10" key="2">
    <citation type="submission" date="2019-05" db="EMBL/GenBank/DDBJ databases">
        <title>Genome evolution of the obligate endosymbiont Buchnera aphidicola.</title>
        <authorList>
            <person name="Moran N.A."/>
        </authorList>
    </citation>
    <scope>NUCLEOTIDE SEQUENCE [LARGE SCALE GENOMIC DNA]</scope>
    <source>
        <strain evidence="9 10">Tca</strain>
    </source>
</reference>
<proteinExistence type="inferred from homology"/>
<dbReference type="InterPro" id="IPR050100">
    <property type="entry name" value="TRAFAC_GTPase_members"/>
</dbReference>
<comment type="similarity">
    <text evidence="7">Belongs to the TRAFAC class translation factor GTPase superfamily. Classic translation factor GTPase family. CysN/NodQ subfamily.</text>
</comment>
<keyword evidence="6" id="KW-0342">GTP-binding</keyword>
<dbReference type="GO" id="GO:0005524">
    <property type="term" value="F:ATP binding"/>
    <property type="evidence" value="ECO:0007669"/>
    <property type="project" value="UniProtKB-KW"/>
</dbReference>
<evidence type="ECO:0000256" key="3">
    <source>
        <dbReference type="ARBA" id="ARBA00022695"/>
    </source>
</evidence>
<organism evidence="9 10">
    <name type="scientific">Buchnera aphidicola</name>
    <name type="common">Thelaxes californica</name>
    <dbReference type="NCBI Taxonomy" id="1315998"/>
    <lineage>
        <taxon>Bacteria</taxon>
        <taxon>Pseudomonadati</taxon>
        <taxon>Pseudomonadota</taxon>
        <taxon>Gammaproteobacteria</taxon>
        <taxon>Enterobacterales</taxon>
        <taxon>Erwiniaceae</taxon>
        <taxon>Buchnera</taxon>
    </lineage>
</organism>
<evidence type="ECO:0000256" key="4">
    <source>
        <dbReference type="ARBA" id="ARBA00022741"/>
    </source>
</evidence>
<evidence type="ECO:0000259" key="8">
    <source>
        <dbReference type="PROSITE" id="PS51722"/>
    </source>
</evidence>
<dbReference type="FunFam" id="3.40.50.300:FF:000119">
    <property type="entry name" value="Sulfate adenylyltransferase subunit 1"/>
    <property type="match status" value="1"/>
</dbReference>
<dbReference type="InterPro" id="IPR031157">
    <property type="entry name" value="G_TR_CS"/>
</dbReference>
<dbReference type="EMBL" id="CP034852">
    <property type="protein sequence ID" value="QCI26849.1"/>
    <property type="molecule type" value="Genomic_DNA"/>
</dbReference>
<dbReference type="CDD" id="cd04095">
    <property type="entry name" value="CysN_NoDQ_III"/>
    <property type="match status" value="1"/>
</dbReference>
<dbReference type="GO" id="GO:0005525">
    <property type="term" value="F:GTP binding"/>
    <property type="evidence" value="ECO:0007669"/>
    <property type="project" value="UniProtKB-KW"/>
</dbReference>
<dbReference type="NCBIfam" id="TIGR02034">
    <property type="entry name" value="CysN"/>
    <property type="match status" value="1"/>
</dbReference>
<dbReference type="Proteomes" id="UP000298782">
    <property type="component" value="Chromosome"/>
</dbReference>
<dbReference type="Gene3D" id="3.40.50.300">
    <property type="entry name" value="P-loop containing nucleotide triphosphate hydrolases"/>
    <property type="match status" value="1"/>
</dbReference>
<keyword evidence="10" id="KW-1185">Reference proteome</keyword>
<dbReference type="GO" id="GO:0003924">
    <property type="term" value="F:GTPase activity"/>
    <property type="evidence" value="ECO:0007669"/>
    <property type="project" value="InterPro"/>
</dbReference>
<keyword evidence="3 9" id="KW-0548">Nucleotidyltransferase</keyword>
<dbReference type="NCBIfam" id="NF003478">
    <property type="entry name" value="PRK05124.1"/>
    <property type="match status" value="1"/>
</dbReference>
<dbReference type="EC" id="2.7.7.4" evidence="1"/>
<evidence type="ECO:0000313" key="10">
    <source>
        <dbReference type="Proteomes" id="UP000298782"/>
    </source>
</evidence>
<dbReference type="InterPro" id="IPR044139">
    <property type="entry name" value="CysN_NoDQ_III"/>
</dbReference>
<dbReference type="OrthoDB" id="9804504at2"/>
<dbReference type="PROSITE" id="PS51722">
    <property type="entry name" value="G_TR_2"/>
    <property type="match status" value="1"/>
</dbReference>
<dbReference type="InterPro" id="IPR011779">
    <property type="entry name" value="SO4_adenylTrfase_lsu"/>
</dbReference>
<dbReference type="NCBIfam" id="TIGR00231">
    <property type="entry name" value="small_GTP"/>
    <property type="match status" value="1"/>
</dbReference>
<evidence type="ECO:0000313" key="9">
    <source>
        <dbReference type="EMBL" id="QCI26849.1"/>
    </source>
</evidence>
<protein>
    <recommendedName>
        <fullName evidence="1">sulfate adenylyltransferase</fullName>
        <ecNumber evidence="1">2.7.7.4</ecNumber>
    </recommendedName>
</protein>
<dbReference type="PANTHER" id="PTHR23115">
    <property type="entry name" value="TRANSLATION FACTOR"/>
    <property type="match status" value="1"/>
</dbReference>